<evidence type="ECO:0000313" key="2">
    <source>
        <dbReference type="Proteomes" id="UP000623967"/>
    </source>
</evidence>
<name>A0ABS1TQ02_9BACI</name>
<reference evidence="1 2" key="1">
    <citation type="submission" date="2021-01" db="EMBL/GenBank/DDBJ databases">
        <title>Genome public.</title>
        <authorList>
            <person name="Liu C."/>
            <person name="Sun Q."/>
        </authorList>
    </citation>
    <scope>NUCLEOTIDE SEQUENCE [LARGE SCALE GENOMIC DNA]</scope>
    <source>
        <strain evidence="1 2">YIM B02564</strain>
    </source>
</reference>
<feature type="non-terminal residue" evidence="1">
    <location>
        <position position="139"/>
    </location>
</feature>
<keyword evidence="2" id="KW-1185">Reference proteome</keyword>
<gene>
    <name evidence="1" type="ORF">JK635_14395</name>
</gene>
<dbReference type="EMBL" id="JAESWB010000182">
    <property type="protein sequence ID" value="MBL4953395.1"/>
    <property type="molecule type" value="Genomic_DNA"/>
</dbReference>
<dbReference type="RefSeq" id="WP_202654659.1">
    <property type="nucleotide sequence ID" value="NZ_JAESWB010000182.1"/>
</dbReference>
<protein>
    <recommendedName>
        <fullName evidence="3">ATP-binding protein</fullName>
    </recommendedName>
</protein>
<proteinExistence type="predicted"/>
<comment type="caution">
    <text evidence="1">The sequence shown here is derived from an EMBL/GenBank/DDBJ whole genome shotgun (WGS) entry which is preliminary data.</text>
</comment>
<organism evidence="1 2">
    <name type="scientific">Neobacillus paridis</name>
    <dbReference type="NCBI Taxonomy" id="2803862"/>
    <lineage>
        <taxon>Bacteria</taxon>
        <taxon>Bacillati</taxon>
        <taxon>Bacillota</taxon>
        <taxon>Bacilli</taxon>
        <taxon>Bacillales</taxon>
        <taxon>Bacillaceae</taxon>
        <taxon>Neobacillus</taxon>
    </lineage>
</organism>
<evidence type="ECO:0000313" key="1">
    <source>
        <dbReference type="EMBL" id="MBL4953395.1"/>
    </source>
</evidence>
<dbReference type="Proteomes" id="UP000623967">
    <property type="component" value="Unassembled WGS sequence"/>
</dbReference>
<accession>A0ABS1TQ02</accession>
<evidence type="ECO:0008006" key="3">
    <source>
        <dbReference type="Google" id="ProtNLM"/>
    </source>
</evidence>
<sequence length="139" mass="15299">MKVGDLIRFRSDLFFDGAVQLLWADDQINRADEAARSFVFHGPRYHGVGKDVYGDEIYRLTDTATLAADLLTRIADETAAHSNPFSLAIAGYGSGKSHFALALTRLLREHHSALSEQILSNLTLAEPRAADSARQALEK</sequence>